<proteinExistence type="predicted"/>
<evidence type="ECO:0000313" key="1">
    <source>
        <dbReference type="EMBL" id="KAK5140988.1"/>
    </source>
</evidence>
<protein>
    <submittedName>
        <fullName evidence="1">Uncharacterized protein</fullName>
    </submittedName>
</protein>
<dbReference type="EMBL" id="JAVRRR010000671">
    <property type="protein sequence ID" value="KAK5140988.1"/>
    <property type="molecule type" value="Genomic_DNA"/>
</dbReference>
<gene>
    <name evidence="1" type="ORF">LTR32_006352</name>
</gene>
<name>A0ABR0KZ61_9PEZI</name>
<organism evidence="1 2">
    <name type="scientific">Rachicladosporium monterosium</name>
    <dbReference type="NCBI Taxonomy" id="1507873"/>
    <lineage>
        <taxon>Eukaryota</taxon>
        <taxon>Fungi</taxon>
        <taxon>Dikarya</taxon>
        <taxon>Ascomycota</taxon>
        <taxon>Pezizomycotina</taxon>
        <taxon>Dothideomycetes</taxon>
        <taxon>Dothideomycetidae</taxon>
        <taxon>Cladosporiales</taxon>
        <taxon>Cladosporiaceae</taxon>
        <taxon>Rachicladosporium</taxon>
    </lineage>
</organism>
<feature type="non-terminal residue" evidence="1">
    <location>
        <position position="1"/>
    </location>
</feature>
<dbReference type="Proteomes" id="UP001308179">
    <property type="component" value="Unassembled WGS sequence"/>
</dbReference>
<comment type="caution">
    <text evidence="1">The sequence shown here is derived from an EMBL/GenBank/DDBJ whole genome shotgun (WGS) entry which is preliminary data.</text>
</comment>
<accession>A0ABR0KZ61</accession>
<keyword evidence="2" id="KW-1185">Reference proteome</keyword>
<sequence length="94" mass="10404">IEPRPALNSGYFYAGIGTLLYSVSKTFDGGDRMGRPAVDGITDSVHVAQIVNVPAVDIKKIVVKMIDWVHRYKNLEKDLDRDICLSLGIDLLES</sequence>
<evidence type="ECO:0000313" key="2">
    <source>
        <dbReference type="Proteomes" id="UP001308179"/>
    </source>
</evidence>
<reference evidence="1 2" key="1">
    <citation type="submission" date="2023-08" db="EMBL/GenBank/DDBJ databases">
        <title>Black Yeasts Isolated from many extreme environments.</title>
        <authorList>
            <person name="Coleine C."/>
            <person name="Stajich J.E."/>
            <person name="Selbmann L."/>
        </authorList>
    </citation>
    <scope>NUCLEOTIDE SEQUENCE [LARGE SCALE GENOMIC DNA]</scope>
    <source>
        <strain evidence="1 2">CCFEE 5386</strain>
    </source>
</reference>